<dbReference type="Pfam" id="PF18947">
    <property type="entry name" value="HAMP_2"/>
    <property type="match status" value="3"/>
</dbReference>
<dbReference type="Gene3D" id="1.20.120.1530">
    <property type="match status" value="2"/>
</dbReference>
<dbReference type="GO" id="GO:0006935">
    <property type="term" value="P:chemotaxis"/>
    <property type="evidence" value="ECO:0007669"/>
    <property type="project" value="UniProtKB-KW"/>
</dbReference>
<name>A0A1F2PHV7_9FIRM</name>
<dbReference type="InterPro" id="IPR051310">
    <property type="entry name" value="MCP_chemotaxis"/>
</dbReference>
<dbReference type="Proteomes" id="UP000176244">
    <property type="component" value="Unassembled WGS sequence"/>
</dbReference>
<keyword evidence="4" id="KW-0472">Membrane</keyword>
<gene>
    <name evidence="8" type="primary">tap_9</name>
    <name evidence="8" type="ORF">ACWI_14990</name>
</gene>
<dbReference type="PROSITE" id="PS50885">
    <property type="entry name" value="HAMP"/>
    <property type="match status" value="1"/>
</dbReference>
<evidence type="ECO:0000313" key="9">
    <source>
        <dbReference type="Proteomes" id="UP000176244"/>
    </source>
</evidence>
<evidence type="ECO:0000259" key="5">
    <source>
        <dbReference type="PROSITE" id="PS50111"/>
    </source>
</evidence>
<dbReference type="GO" id="GO:0005886">
    <property type="term" value="C:plasma membrane"/>
    <property type="evidence" value="ECO:0007669"/>
    <property type="project" value="TreeGrafter"/>
</dbReference>
<dbReference type="PROSITE" id="PS50192">
    <property type="entry name" value="T_SNARE"/>
    <property type="match status" value="1"/>
</dbReference>
<dbReference type="EMBL" id="LKEU01000027">
    <property type="protein sequence ID" value="OFV70913.1"/>
    <property type="molecule type" value="Genomic_DNA"/>
</dbReference>
<comment type="caution">
    <text evidence="8">The sequence shown here is derived from an EMBL/GenBank/DDBJ whole genome shotgun (WGS) entry which is preliminary data.</text>
</comment>
<feature type="transmembrane region" description="Helical" evidence="4">
    <location>
        <begin position="35"/>
        <end position="58"/>
    </location>
</feature>
<dbReference type="InterPro" id="IPR004089">
    <property type="entry name" value="MCPsignal_dom"/>
</dbReference>
<dbReference type="SMART" id="SM00304">
    <property type="entry name" value="HAMP"/>
    <property type="match status" value="3"/>
</dbReference>
<dbReference type="SMART" id="SM00283">
    <property type="entry name" value="MA"/>
    <property type="match status" value="1"/>
</dbReference>
<evidence type="ECO:0000256" key="4">
    <source>
        <dbReference type="SAM" id="Phobius"/>
    </source>
</evidence>
<evidence type="ECO:0000256" key="3">
    <source>
        <dbReference type="PROSITE-ProRule" id="PRU00284"/>
    </source>
</evidence>
<keyword evidence="1" id="KW-0145">Chemotaxis</keyword>
<dbReference type="RefSeq" id="WP_084633561.1">
    <property type="nucleotide sequence ID" value="NZ_LKEU01000027.1"/>
</dbReference>
<comment type="similarity">
    <text evidence="2">Belongs to the methyl-accepting chemotaxis (MCP) protein family.</text>
</comment>
<keyword evidence="4" id="KW-0812">Transmembrane</keyword>
<protein>
    <submittedName>
        <fullName evidence="8">Methyl-accepting chemotaxis protein IV</fullName>
    </submittedName>
</protein>
<dbReference type="PANTHER" id="PTHR43531:SF11">
    <property type="entry name" value="METHYL-ACCEPTING CHEMOTAXIS PROTEIN 3"/>
    <property type="match status" value="1"/>
</dbReference>
<organism evidence="8 9">
    <name type="scientific">Acetobacterium wieringae</name>
    <dbReference type="NCBI Taxonomy" id="52694"/>
    <lineage>
        <taxon>Bacteria</taxon>
        <taxon>Bacillati</taxon>
        <taxon>Bacillota</taxon>
        <taxon>Clostridia</taxon>
        <taxon>Eubacteriales</taxon>
        <taxon>Eubacteriaceae</taxon>
        <taxon>Acetobacterium</taxon>
    </lineage>
</organism>
<evidence type="ECO:0000259" key="7">
    <source>
        <dbReference type="PROSITE" id="PS50885"/>
    </source>
</evidence>
<feature type="domain" description="Methyl-accepting transducer" evidence="5">
    <location>
        <begin position="471"/>
        <end position="700"/>
    </location>
</feature>
<dbReference type="Pfam" id="PF00015">
    <property type="entry name" value="MCPsignal"/>
    <property type="match status" value="1"/>
</dbReference>
<dbReference type="PANTHER" id="PTHR43531">
    <property type="entry name" value="PROTEIN ICFG"/>
    <property type="match status" value="1"/>
</dbReference>
<dbReference type="CDD" id="cd11386">
    <property type="entry name" value="MCP_signal"/>
    <property type="match status" value="1"/>
</dbReference>
<dbReference type="Gene3D" id="1.10.287.950">
    <property type="entry name" value="Methyl-accepting chemotaxis protein"/>
    <property type="match status" value="1"/>
</dbReference>
<dbReference type="GO" id="GO:0007165">
    <property type="term" value="P:signal transduction"/>
    <property type="evidence" value="ECO:0007669"/>
    <property type="project" value="UniProtKB-KW"/>
</dbReference>
<keyword evidence="3" id="KW-0807">Transducer</keyword>
<sequence>MSLFKQLLVFISILLIATSVLIMMVSFSFNLVLNQISVLLITSVGFVLVGLCITYSFLKSRLMALSELNKTINRINRIYSKKEIERTAANENEQMIVNMNQLAEYLEMDLVERIKRIGEGDLTIDSKNLNTQSLITDELLSIADSIEGLYSEINRIVKACQEGELNTRGDVAHFNGKYKEIIIGVNRMLDSLTVPVSTFSEYIYQIGKGDKPDFITEAYDGEFEVLKNNINSCIKGMTALEECNRILSLMSKNDFTQNIEGDFVGIYSDLARSINLVNIKLIRVVEISTNIGNGNMCDLEALKKVPRQSENDQIIPCLIRMIENIIQLVDETKIMTDIAVEGDLSNRGDVEKFNGEYAKVINGFNQILDAVIAPILEASDSLKKLSQGDLNAEMDGDYRGDHAQIKNALNQTITFLKQYVSEITMTLEEIGIGNLNQKITAEYLGDFLPIKNSLNQITESLSETILEITLAASQVDVGAQQISDGGQALAQGATEQASAIEELTASIEEVAGETRQNAVNANEANELALAVRQSAETGNEQMRRMVTAMVEINESSNSISRIIKVIDDIAFQTNILALNAAVEAARAGQHGKGFAVVAEEVRTLAARSAEAAKETTGLIEGSIEKVKVGSSIVDDTAESLNNILSRIEKVANIVSKIALASNDQALEIAQITQGIEQVSMVVQTNSATAEESAAASEELSGQAELLKKMVDTFELKI</sequence>
<reference evidence="8 9" key="1">
    <citation type="submission" date="2015-09" db="EMBL/GenBank/DDBJ databases">
        <title>Genome sequence of Acetobacterium wieringae DSM 1911.</title>
        <authorList>
            <person name="Poehlein A."/>
            <person name="Bengelsdorf F.R."/>
            <person name="Schiel-Bengelsdorf B."/>
            <person name="Duerre P."/>
            <person name="Daniel R."/>
        </authorList>
    </citation>
    <scope>NUCLEOTIDE SEQUENCE [LARGE SCALE GENOMIC DNA]</scope>
    <source>
        <strain evidence="8 9">DSM 1911</strain>
    </source>
</reference>
<dbReference type="PROSITE" id="PS50111">
    <property type="entry name" value="CHEMOTAXIS_TRANSDUC_2"/>
    <property type="match status" value="1"/>
</dbReference>
<feature type="transmembrane region" description="Helical" evidence="4">
    <location>
        <begin position="7"/>
        <end position="29"/>
    </location>
</feature>
<dbReference type="STRING" id="52694.ACWI_14990"/>
<accession>A0A1F2PHV7</accession>
<dbReference type="SUPFAM" id="SSF58104">
    <property type="entry name" value="Methyl-accepting chemotaxis protein (MCP) signaling domain"/>
    <property type="match status" value="1"/>
</dbReference>
<evidence type="ECO:0000259" key="6">
    <source>
        <dbReference type="PROSITE" id="PS50192"/>
    </source>
</evidence>
<feature type="domain" description="T-SNARE coiled-coil homology" evidence="6">
    <location>
        <begin position="630"/>
        <end position="692"/>
    </location>
</feature>
<evidence type="ECO:0000256" key="1">
    <source>
        <dbReference type="ARBA" id="ARBA00022500"/>
    </source>
</evidence>
<keyword evidence="4" id="KW-1133">Transmembrane helix</keyword>
<dbReference type="InterPro" id="IPR000727">
    <property type="entry name" value="T_SNARE_dom"/>
</dbReference>
<proteinExistence type="inferred from homology"/>
<dbReference type="AlphaFoldDB" id="A0A1F2PHV7"/>
<evidence type="ECO:0000313" key="8">
    <source>
        <dbReference type="EMBL" id="OFV70913.1"/>
    </source>
</evidence>
<evidence type="ECO:0000256" key="2">
    <source>
        <dbReference type="ARBA" id="ARBA00029447"/>
    </source>
</evidence>
<dbReference type="InterPro" id="IPR003660">
    <property type="entry name" value="HAMP_dom"/>
</dbReference>
<dbReference type="FunFam" id="1.10.287.950:FF:000001">
    <property type="entry name" value="Methyl-accepting chemotaxis sensory transducer"/>
    <property type="match status" value="1"/>
</dbReference>
<feature type="domain" description="HAMP" evidence="7">
    <location>
        <begin position="369"/>
        <end position="421"/>
    </location>
</feature>
<dbReference type="GO" id="GO:0004888">
    <property type="term" value="F:transmembrane signaling receptor activity"/>
    <property type="evidence" value="ECO:0007669"/>
    <property type="project" value="TreeGrafter"/>
</dbReference>